<protein>
    <submittedName>
        <fullName evidence="1">Uncharacterized protein</fullName>
    </submittedName>
</protein>
<organism evidence="1">
    <name type="scientific">Actinoplanes campanulatus</name>
    <dbReference type="NCBI Taxonomy" id="113559"/>
    <lineage>
        <taxon>Bacteria</taxon>
        <taxon>Bacillati</taxon>
        <taxon>Actinomycetota</taxon>
        <taxon>Actinomycetes</taxon>
        <taxon>Micromonosporales</taxon>
        <taxon>Micromonosporaceae</taxon>
        <taxon>Actinoplanes</taxon>
    </lineage>
</organism>
<name>A0ABQ3WMN3_9ACTN</name>
<comment type="caution">
    <text evidence="1">The sequence shown here is derived from an EMBL/GenBank/DDBJ whole genome shotgun (WGS) entry which is preliminary data.</text>
</comment>
<gene>
    <name evidence="1" type="ORF">Aca07nite_47880</name>
</gene>
<dbReference type="InterPro" id="IPR013783">
    <property type="entry name" value="Ig-like_fold"/>
</dbReference>
<dbReference type="Gene3D" id="2.60.40.10">
    <property type="entry name" value="Immunoglobulins"/>
    <property type="match status" value="2"/>
</dbReference>
<evidence type="ECO:0000313" key="1">
    <source>
        <dbReference type="EMBL" id="GID47513.1"/>
    </source>
</evidence>
<reference evidence="1" key="1">
    <citation type="submission" date="2021-01" db="EMBL/GenBank/DDBJ databases">
        <title>Whole genome shotgun sequence of Actinoplanes capillaceus NBRC 16408.</title>
        <authorList>
            <person name="Komaki H."/>
            <person name="Tamura T."/>
        </authorList>
    </citation>
    <scope>NUCLEOTIDE SEQUENCE [LARGE SCALE GENOMIC DNA]</scope>
    <source>
        <strain evidence="1">NBRC 16408</strain>
    </source>
</reference>
<dbReference type="EMBL" id="BOMF01000092">
    <property type="protein sequence ID" value="GID47513.1"/>
    <property type="molecule type" value="Genomic_DNA"/>
</dbReference>
<proteinExistence type="predicted"/>
<sequence length="137" mass="14761">MFAEGKQIGADTAAPWGIDWDTRGFAGLTQLSTRATTANGSSTTNGFQVVVDNAAPTGLTVRFPQKDGYIGQGGALTVDADAKVQLLVNGKVVKTDTTAGYTFAVQPKKYRKKFTVRIRAYDRAGNVRYSTARTYSR</sequence>
<accession>A0ABQ3WMN3</accession>
<dbReference type="RefSeq" id="WP_204297670.1">
    <property type="nucleotide sequence ID" value="NZ_BAAAGQ010000011.1"/>
</dbReference>